<dbReference type="GO" id="GO:0005524">
    <property type="term" value="F:ATP binding"/>
    <property type="evidence" value="ECO:0007669"/>
    <property type="project" value="UniProtKB-UniRule"/>
</dbReference>
<accession>S8DBH7</accession>
<organism evidence="20 21">
    <name type="scientific">Genlisea aurea</name>
    <dbReference type="NCBI Taxonomy" id="192259"/>
    <lineage>
        <taxon>Eukaryota</taxon>
        <taxon>Viridiplantae</taxon>
        <taxon>Streptophyta</taxon>
        <taxon>Embryophyta</taxon>
        <taxon>Tracheophyta</taxon>
        <taxon>Spermatophyta</taxon>
        <taxon>Magnoliopsida</taxon>
        <taxon>eudicotyledons</taxon>
        <taxon>Gunneridae</taxon>
        <taxon>Pentapetalae</taxon>
        <taxon>asterids</taxon>
        <taxon>lamiids</taxon>
        <taxon>Lamiales</taxon>
        <taxon>Lentibulariaceae</taxon>
        <taxon>Genlisea</taxon>
    </lineage>
</organism>
<dbReference type="SMART" id="SM00220">
    <property type="entry name" value="S_TKc"/>
    <property type="match status" value="1"/>
</dbReference>
<dbReference type="Gene3D" id="3.30.200.20">
    <property type="entry name" value="Phosphorylase Kinase, domain 1"/>
    <property type="match status" value="1"/>
</dbReference>
<dbReference type="InterPro" id="IPR017441">
    <property type="entry name" value="Protein_kinase_ATP_BS"/>
</dbReference>
<feature type="domain" description="Gnk2-homologous" evidence="19">
    <location>
        <begin position="124"/>
        <end position="229"/>
    </location>
</feature>
<keyword evidence="14" id="KW-0325">Glycoprotein</keyword>
<feature type="domain" description="Protein kinase" evidence="18">
    <location>
        <begin position="309"/>
        <end position="597"/>
    </location>
</feature>
<evidence type="ECO:0000313" key="20">
    <source>
        <dbReference type="EMBL" id="EPS60083.1"/>
    </source>
</evidence>
<dbReference type="PANTHER" id="PTHR27002">
    <property type="entry name" value="RECEPTOR-LIKE SERINE/THREONINE-PROTEIN KINASE SD1-8"/>
    <property type="match status" value="1"/>
</dbReference>
<evidence type="ECO:0000256" key="11">
    <source>
        <dbReference type="ARBA" id="ARBA00022989"/>
    </source>
</evidence>
<dbReference type="CDD" id="cd23509">
    <property type="entry name" value="Gnk2-like"/>
    <property type="match status" value="2"/>
</dbReference>
<keyword evidence="6 17" id="KW-0732">Signal</keyword>
<keyword evidence="8 15" id="KW-0547">Nucleotide-binding</keyword>
<evidence type="ECO:0000256" key="4">
    <source>
        <dbReference type="ARBA" id="ARBA00022679"/>
    </source>
</evidence>
<evidence type="ECO:0000256" key="2">
    <source>
        <dbReference type="ARBA" id="ARBA00022527"/>
    </source>
</evidence>
<dbReference type="Gene3D" id="1.10.510.10">
    <property type="entry name" value="Transferase(Phosphotransferase) domain 1"/>
    <property type="match status" value="1"/>
</dbReference>
<keyword evidence="3" id="KW-0597">Phosphoprotein</keyword>
<evidence type="ECO:0000256" key="12">
    <source>
        <dbReference type="ARBA" id="ARBA00023136"/>
    </source>
</evidence>
<evidence type="ECO:0000256" key="1">
    <source>
        <dbReference type="ARBA" id="ARBA00004167"/>
    </source>
</evidence>
<dbReference type="InterPro" id="IPR008271">
    <property type="entry name" value="Ser/Thr_kinase_AS"/>
</dbReference>
<keyword evidence="10 15" id="KW-0067">ATP-binding</keyword>
<evidence type="ECO:0008006" key="22">
    <source>
        <dbReference type="Google" id="ProtNLM"/>
    </source>
</evidence>
<gene>
    <name evidence="20" type="ORF">M569_14720</name>
</gene>
<dbReference type="GO" id="GO:0009737">
    <property type="term" value="P:response to abscisic acid"/>
    <property type="evidence" value="ECO:0007669"/>
    <property type="project" value="UniProtKB-ARBA"/>
</dbReference>
<keyword evidence="13" id="KW-0675">Receptor</keyword>
<dbReference type="GO" id="GO:0004674">
    <property type="term" value="F:protein serine/threonine kinase activity"/>
    <property type="evidence" value="ECO:0007669"/>
    <property type="project" value="UniProtKB-KW"/>
</dbReference>
<keyword evidence="2" id="KW-0723">Serine/threonine-protein kinase</keyword>
<evidence type="ECO:0000256" key="17">
    <source>
        <dbReference type="SAM" id="SignalP"/>
    </source>
</evidence>
<dbReference type="PROSITE" id="PS00108">
    <property type="entry name" value="PROTEIN_KINASE_ST"/>
    <property type="match status" value="1"/>
</dbReference>
<dbReference type="EMBL" id="AUSU01007842">
    <property type="protein sequence ID" value="EPS60083.1"/>
    <property type="molecule type" value="Genomic_DNA"/>
</dbReference>
<evidence type="ECO:0000256" key="16">
    <source>
        <dbReference type="SAM" id="Phobius"/>
    </source>
</evidence>
<dbReference type="SUPFAM" id="SSF56112">
    <property type="entry name" value="Protein kinase-like (PK-like)"/>
    <property type="match status" value="1"/>
</dbReference>
<dbReference type="AlphaFoldDB" id="S8DBH7"/>
<evidence type="ECO:0000259" key="18">
    <source>
        <dbReference type="PROSITE" id="PS50011"/>
    </source>
</evidence>
<comment type="subcellular location">
    <subcellularLocation>
        <location evidence="1">Membrane</location>
        <topology evidence="1">Single-pass membrane protein</topology>
    </subcellularLocation>
</comment>
<feature type="domain" description="Gnk2-homologous" evidence="19">
    <location>
        <begin position="17"/>
        <end position="118"/>
    </location>
</feature>
<keyword evidence="11 16" id="KW-1133">Transmembrane helix</keyword>
<name>S8DBH7_9LAMI</name>
<dbReference type="OrthoDB" id="4062651at2759"/>
<dbReference type="GO" id="GO:0005886">
    <property type="term" value="C:plasma membrane"/>
    <property type="evidence" value="ECO:0007669"/>
    <property type="project" value="TreeGrafter"/>
</dbReference>
<feature type="binding site" evidence="15">
    <location>
        <position position="337"/>
    </location>
    <ligand>
        <name>ATP</name>
        <dbReference type="ChEBI" id="CHEBI:30616"/>
    </ligand>
</feature>
<dbReference type="InterPro" id="IPR011009">
    <property type="entry name" value="Kinase-like_dom_sf"/>
</dbReference>
<dbReference type="FunFam" id="3.30.200.20:FF:000142">
    <property type="entry name" value="Cysteine-rich receptor-like protein kinase 10"/>
    <property type="match status" value="1"/>
</dbReference>
<evidence type="ECO:0000313" key="21">
    <source>
        <dbReference type="Proteomes" id="UP000015453"/>
    </source>
</evidence>
<feature type="transmembrane region" description="Helical" evidence="16">
    <location>
        <begin position="240"/>
        <end position="261"/>
    </location>
</feature>
<dbReference type="PROSITE" id="PS00107">
    <property type="entry name" value="PROTEIN_KINASE_ATP"/>
    <property type="match status" value="1"/>
</dbReference>
<evidence type="ECO:0000256" key="8">
    <source>
        <dbReference type="ARBA" id="ARBA00022741"/>
    </source>
</evidence>
<reference evidence="20 21" key="1">
    <citation type="journal article" date="2013" name="BMC Genomics">
        <title>The miniature genome of a carnivorous plant Genlisea aurea contains a low number of genes and short non-coding sequences.</title>
        <authorList>
            <person name="Leushkin E.V."/>
            <person name="Sutormin R.A."/>
            <person name="Nabieva E.R."/>
            <person name="Penin A.A."/>
            <person name="Kondrashov A.S."/>
            <person name="Logacheva M.D."/>
        </authorList>
    </citation>
    <scope>NUCLEOTIDE SEQUENCE [LARGE SCALE GENOMIC DNA]</scope>
</reference>
<evidence type="ECO:0000256" key="3">
    <source>
        <dbReference type="ARBA" id="ARBA00022553"/>
    </source>
</evidence>
<sequence length="601" mass="66644">MAMLTYLAILFLVKVDAQTYYCFENGGNYTELSAYQMSLQSFLNFAPFNLGYRGFFNFSAGPPDPIAGIALCRADLQLQDCEACVQNATDEIVKLCPFRRRAILWRENCTLRFSDVPIDGVLALTPLVVLPNPANVSIVQRFNASLTRLLDDLRRQAAASVLFMKVAVGNQTVANSVNIYSMVQCTPDISAGDCDRCLSNAFQQLPLNGSIGTTVLCPSCSLRATGAAFISSLSARSKTIIVVVVVAVAGLVIAGCAVLVFRRRKIKKQKRPFEIIKNDDDDDDDDDEIRTVESLQYELGKIRAATDDFSEANELGRGGFGVVYQGILENGKKIAVKRLSSSSDQGDLEFKNEVLVMAKLQHKNLLKILGFTIEGTERLLIYQFAENLSLDRFIFDPVKRSQLGWDQRYKIIEGIAQGLLYLHEDSRFRIIHRDLKPSNVLLDGEMNPQIADFGLARLFDGTETSTCRVVGTHGYMLPPEYAFRGHLSVKIDVYSFGVLILEIISGRKNSSFFDGDREEDMLSFAWRSWQEGTAESMIDPILREGSSGSSGDMLRCIHIGLLCVQENAADRPTMVSVVLMLNGSSNTIPTPPSRPAFFKQI</sequence>
<evidence type="ECO:0000256" key="13">
    <source>
        <dbReference type="ARBA" id="ARBA00023170"/>
    </source>
</evidence>
<evidence type="ECO:0000256" key="7">
    <source>
        <dbReference type="ARBA" id="ARBA00022737"/>
    </source>
</evidence>
<evidence type="ECO:0000259" key="19">
    <source>
        <dbReference type="PROSITE" id="PS51473"/>
    </source>
</evidence>
<dbReference type="Proteomes" id="UP000015453">
    <property type="component" value="Unassembled WGS sequence"/>
</dbReference>
<dbReference type="PROSITE" id="PS51473">
    <property type="entry name" value="GNK2"/>
    <property type="match status" value="2"/>
</dbReference>
<comment type="caution">
    <text evidence="20">The sequence shown here is derived from an EMBL/GenBank/DDBJ whole genome shotgun (WGS) entry which is preliminary data.</text>
</comment>
<feature type="signal peptide" evidence="17">
    <location>
        <begin position="1"/>
        <end position="17"/>
    </location>
</feature>
<dbReference type="Pfam" id="PF00069">
    <property type="entry name" value="Pkinase"/>
    <property type="match status" value="1"/>
</dbReference>
<dbReference type="Gene3D" id="3.30.430.20">
    <property type="entry name" value="Gnk2 domain, C-X8-C-X2-C motif"/>
    <property type="match status" value="2"/>
</dbReference>
<dbReference type="PANTHER" id="PTHR27002:SF1074">
    <property type="entry name" value="CYSTEINE-RICH RECEPTOR-KINASE-LIKE PROTEIN"/>
    <property type="match status" value="1"/>
</dbReference>
<keyword evidence="21" id="KW-1185">Reference proteome</keyword>
<keyword evidence="5 16" id="KW-0812">Transmembrane</keyword>
<dbReference type="PROSITE" id="PS50011">
    <property type="entry name" value="PROTEIN_KINASE_DOM"/>
    <property type="match status" value="1"/>
</dbReference>
<evidence type="ECO:0000256" key="6">
    <source>
        <dbReference type="ARBA" id="ARBA00022729"/>
    </source>
</evidence>
<dbReference type="InterPro" id="IPR000719">
    <property type="entry name" value="Prot_kinase_dom"/>
</dbReference>
<evidence type="ECO:0000256" key="14">
    <source>
        <dbReference type="ARBA" id="ARBA00023180"/>
    </source>
</evidence>
<protein>
    <recommendedName>
        <fullName evidence="22">Receptor-like protein kinase At4g00960</fullName>
    </recommendedName>
</protein>
<evidence type="ECO:0000256" key="5">
    <source>
        <dbReference type="ARBA" id="ARBA00022692"/>
    </source>
</evidence>
<keyword evidence="9" id="KW-0418">Kinase</keyword>
<dbReference type="Pfam" id="PF01657">
    <property type="entry name" value="Stress-antifung"/>
    <property type="match status" value="2"/>
</dbReference>
<dbReference type="InterPro" id="IPR038408">
    <property type="entry name" value="GNK2_sf"/>
</dbReference>
<evidence type="ECO:0000256" key="15">
    <source>
        <dbReference type="PROSITE-ProRule" id="PRU10141"/>
    </source>
</evidence>
<evidence type="ECO:0000256" key="9">
    <source>
        <dbReference type="ARBA" id="ARBA00022777"/>
    </source>
</evidence>
<dbReference type="CDD" id="cd14066">
    <property type="entry name" value="STKc_IRAK"/>
    <property type="match status" value="1"/>
</dbReference>
<keyword evidence="12 16" id="KW-0472">Membrane</keyword>
<evidence type="ECO:0000256" key="10">
    <source>
        <dbReference type="ARBA" id="ARBA00022840"/>
    </source>
</evidence>
<keyword evidence="7" id="KW-0677">Repeat</keyword>
<proteinExistence type="predicted"/>
<dbReference type="InterPro" id="IPR002902">
    <property type="entry name" value="GNK2"/>
</dbReference>
<keyword evidence="4" id="KW-0808">Transferase</keyword>
<feature type="chain" id="PRO_5004549881" description="Receptor-like protein kinase At4g00960" evidence="17">
    <location>
        <begin position="18"/>
        <end position="601"/>
    </location>
</feature>
<dbReference type="FunFam" id="1.10.510.10:FF:000343">
    <property type="entry name" value="Cysteine-rich receptor-like protein kinase 28"/>
    <property type="match status" value="1"/>
</dbReference>